<evidence type="ECO:0000259" key="10">
    <source>
        <dbReference type="PROSITE" id="PS51198"/>
    </source>
</evidence>
<comment type="catalytic activity">
    <reaction evidence="6">
        <text>Couples ATP hydrolysis with the unwinding of duplex DNA by translocating in the 3'-5' direction.</text>
        <dbReference type="EC" id="5.6.2.4"/>
    </reaction>
</comment>
<evidence type="ECO:0000256" key="1">
    <source>
        <dbReference type="ARBA" id="ARBA00022741"/>
    </source>
</evidence>
<gene>
    <name evidence="12" type="ORF">SAMN04488028_10958</name>
</gene>
<keyword evidence="12" id="KW-0540">Nuclease</keyword>
<dbReference type="PROSITE" id="PS51217">
    <property type="entry name" value="UVRD_HELICASE_CTER"/>
    <property type="match status" value="1"/>
</dbReference>
<feature type="domain" description="UvrD-like helicase C-terminal" evidence="11">
    <location>
        <begin position="477"/>
        <end position="741"/>
    </location>
</feature>
<comment type="catalytic activity">
    <reaction evidence="8">
        <text>ATP + H2O = ADP + phosphate + H(+)</text>
        <dbReference type="Rhea" id="RHEA:13065"/>
        <dbReference type="ChEBI" id="CHEBI:15377"/>
        <dbReference type="ChEBI" id="CHEBI:15378"/>
        <dbReference type="ChEBI" id="CHEBI:30616"/>
        <dbReference type="ChEBI" id="CHEBI:43474"/>
        <dbReference type="ChEBI" id="CHEBI:456216"/>
        <dbReference type="EC" id="5.6.2.4"/>
    </reaction>
</comment>
<name>A0A1M6VIC9_REIAG</name>
<dbReference type="GO" id="GO:0016887">
    <property type="term" value="F:ATP hydrolysis activity"/>
    <property type="evidence" value="ECO:0007669"/>
    <property type="project" value="RHEA"/>
</dbReference>
<dbReference type="AlphaFoldDB" id="A0A1M6VIC9"/>
<evidence type="ECO:0000313" key="13">
    <source>
        <dbReference type="Proteomes" id="UP000184474"/>
    </source>
</evidence>
<evidence type="ECO:0000256" key="4">
    <source>
        <dbReference type="ARBA" id="ARBA00022840"/>
    </source>
</evidence>
<dbReference type="Pfam" id="PF00580">
    <property type="entry name" value="UvrD-helicase"/>
    <property type="match status" value="1"/>
</dbReference>
<protein>
    <recommendedName>
        <fullName evidence="7">DNA 3'-5' helicase</fullName>
        <ecNumber evidence="7">5.6.2.4</ecNumber>
    </recommendedName>
</protein>
<keyword evidence="13" id="KW-1185">Reference proteome</keyword>
<proteinExistence type="predicted"/>
<keyword evidence="4 9" id="KW-0067">ATP-binding</keyword>
<dbReference type="Gene3D" id="3.40.50.300">
    <property type="entry name" value="P-loop containing nucleotide triphosphate hydrolases"/>
    <property type="match status" value="3"/>
</dbReference>
<dbReference type="Gene3D" id="1.10.3170.10">
    <property type="entry name" value="Recbcd, chain B, domain 2"/>
    <property type="match status" value="1"/>
</dbReference>
<evidence type="ECO:0000256" key="5">
    <source>
        <dbReference type="ARBA" id="ARBA00023235"/>
    </source>
</evidence>
<evidence type="ECO:0000256" key="2">
    <source>
        <dbReference type="ARBA" id="ARBA00022801"/>
    </source>
</evidence>
<organism evidence="12 13">
    <name type="scientific">Reichenbachiella agariperforans</name>
    <dbReference type="NCBI Taxonomy" id="156994"/>
    <lineage>
        <taxon>Bacteria</taxon>
        <taxon>Pseudomonadati</taxon>
        <taxon>Bacteroidota</taxon>
        <taxon>Cytophagia</taxon>
        <taxon>Cytophagales</taxon>
        <taxon>Reichenbachiellaceae</taxon>
        <taxon>Reichenbachiella</taxon>
    </lineage>
</organism>
<dbReference type="GO" id="GO:0003677">
    <property type="term" value="F:DNA binding"/>
    <property type="evidence" value="ECO:0007669"/>
    <property type="project" value="InterPro"/>
</dbReference>
<dbReference type="GO" id="GO:0000725">
    <property type="term" value="P:recombinational repair"/>
    <property type="evidence" value="ECO:0007669"/>
    <property type="project" value="TreeGrafter"/>
</dbReference>
<dbReference type="STRING" id="156994.SAMN04488028_10958"/>
<dbReference type="GO" id="GO:0004527">
    <property type="term" value="F:exonuclease activity"/>
    <property type="evidence" value="ECO:0007669"/>
    <property type="project" value="UniProtKB-KW"/>
</dbReference>
<dbReference type="Pfam" id="PF13361">
    <property type="entry name" value="UvrD_C"/>
    <property type="match status" value="1"/>
</dbReference>
<evidence type="ECO:0000259" key="11">
    <source>
        <dbReference type="PROSITE" id="PS51217"/>
    </source>
</evidence>
<keyword evidence="2 9" id="KW-0378">Hydrolase</keyword>
<dbReference type="PANTHER" id="PTHR11070">
    <property type="entry name" value="UVRD / RECB / PCRA DNA HELICASE FAMILY MEMBER"/>
    <property type="match status" value="1"/>
</dbReference>
<feature type="binding site" evidence="9">
    <location>
        <begin position="26"/>
        <end position="33"/>
    </location>
    <ligand>
        <name>ATP</name>
        <dbReference type="ChEBI" id="CHEBI:30616"/>
    </ligand>
</feature>
<dbReference type="PROSITE" id="PS51198">
    <property type="entry name" value="UVRD_HELICASE_ATP_BIND"/>
    <property type="match status" value="1"/>
</dbReference>
<dbReference type="GO" id="GO:0005829">
    <property type="term" value="C:cytosol"/>
    <property type="evidence" value="ECO:0007669"/>
    <property type="project" value="TreeGrafter"/>
</dbReference>
<keyword evidence="1 9" id="KW-0547">Nucleotide-binding</keyword>
<accession>A0A1M6VIC9</accession>
<dbReference type="GO" id="GO:0043138">
    <property type="term" value="F:3'-5' DNA helicase activity"/>
    <property type="evidence" value="ECO:0007669"/>
    <property type="project" value="UniProtKB-EC"/>
</dbReference>
<dbReference type="EMBL" id="FRAA01000009">
    <property type="protein sequence ID" value="SHK81115.1"/>
    <property type="molecule type" value="Genomic_DNA"/>
</dbReference>
<dbReference type="InterPro" id="IPR000212">
    <property type="entry name" value="DNA_helicase_UvrD/REP"/>
</dbReference>
<evidence type="ECO:0000256" key="6">
    <source>
        <dbReference type="ARBA" id="ARBA00034617"/>
    </source>
</evidence>
<dbReference type="InterPro" id="IPR014016">
    <property type="entry name" value="UvrD-like_ATP-bd"/>
</dbReference>
<dbReference type="PANTHER" id="PTHR11070:SF67">
    <property type="entry name" value="DNA 3'-5' HELICASE"/>
    <property type="match status" value="1"/>
</dbReference>
<feature type="domain" description="UvrD-like helicase ATP-binding" evidence="10">
    <location>
        <begin position="5"/>
        <end position="476"/>
    </location>
</feature>
<dbReference type="InterPro" id="IPR027417">
    <property type="entry name" value="P-loop_NTPase"/>
</dbReference>
<dbReference type="InterPro" id="IPR014017">
    <property type="entry name" value="DNA_helicase_UvrD-like_C"/>
</dbReference>
<keyword evidence="5" id="KW-0413">Isomerase</keyword>
<evidence type="ECO:0000256" key="8">
    <source>
        <dbReference type="ARBA" id="ARBA00048988"/>
    </source>
</evidence>
<reference evidence="13" key="1">
    <citation type="submission" date="2016-11" db="EMBL/GenBank/DDBJ databases">
        <authorList>
            <person name="Varghese N."/>
            <person name="Submissions S."/>
        </authorList>
    </citation>
    <scope>NUCLEOTIDE SEQUENCE [LARGE SCALE GENOMIC DNA]</scope>
    <source>
        <strain evidence="13">DSM 26134</strain>
    </source>
</reference>
<dbReference type="GO" id="GO:0005524">
    <property type="term" value="F:ATP binding"/>
    <property type="evidence" value="ECO:0007669"/>
    <property type="project" value="UniProtKB-UniRule"/>
</dbReference>
<evidence type="ECO:0000313" key="12">
    <source>
        <dbReference type="EMBL" id="SHK81115.1"/>
    </source>
</evidence>
<dbReference type="SUPFAM" id="SSF52540">
    <property type="entry name" value="P-loop containing nucleoside triphosphate hydrolases"/>
    <property type="match status" value="1"/>
</dbReference>
<keyword evidence="12" id="KW-0269">Exonuclease</keyword>
<dbReference type="EC" id="5.6.2.4" evidence="7"/>
<keyword evidence="3 9" id="KW-0347">Helicase</keyword>
<sequence>MLALVSHTMQTMNQEEIPKIFSIYRASAGSGKTYTLTYNYLRLALKYPDYFKSILAVTFTNKATQEMKSRIVETLTELSKGTHSMSSDLMRDLAMTDVQLQNRAALVLNTILHNYSFFAITTIDAFFQRVVRSFAKEIGMHTGFKIELNQGKVLTEVINEMIQGISEDPQLLRWLTDFAISEINEGKSWDTNKSILSLSGELFKDELVAKKTEVFEKLEDATFMDQVLSRVREQLHAFEKEYRQLGEEAVFLCKQYGLEMTSFTYGAAGVGGYFYKVAEGEIKEPGTRVKKAVSDDAWVAKTSKEKEVVMQAVEGGLRGLVASMVTFYEENIRTYRSFEQVSKRLYAFGLLSRVSQEIARYKEENDMLLISDFQLFLHDIISDSDSPYVYEKIGTRYNHYLIDEFQDTSSLHWDNFRPLVQDSLASGNFNMIVGDVKQSIYRWRGGDWDILLSKVKQGVDPALLDEQSLKTNRRSKQNIVEFNNLFFEHAPVLLESTLESKIGAKQLRIQEAYQASSQELFDESATGLIQLQFYDKSEEEEDFPLTKLIADVQSLQDAKYGLSDIAILVRKNNEGRQVAEALMNHQRANPKDGYRYDVLSNESLFIKNNKSVHLILQVLHYLQYPSERLAEKQVEYALSSCYAAEDVAMHMQQIEAQRLYWKSLRLSELVNTLVRQFDLMDVEEDLPYVLAIQDAVEDFLEYEPDTILDFMNWWSDHDKRSIQVSGDQDAITIMTIHQSKGLQFKAVLLPYCSWSLDHSGGFREQLIWSEQAKSTEMLGMPLVPVKYSAALGGTVFSEDYQAEMHDIHLDNLNMLYVAMTRAEEALLITAPVDGYKPALLKTAGHLIYHFALEQRWITEEESLHRIGELPALSEYQHDLMPAFTIHPRKITTDLGEHVALRYKSRILEETQIESINYGDIVHWIFSKITKRSEFGEAIDMAVMKFGLNPDEVQEIKDRLRQIWDLPGVSQWFTDDWEVKNEASILLSDGKMKRPDRVVIRDNKALIIDYKTGAKSAGHIRQVEEYKSILSKMGYGEVAGYLIYFSEPELVAV</sequence>
<evidence type="ECO:0000256" key="3">
    <source>
        <dbReference type="ARBA" id="ARBA00022806"/>
    </source>
</evidence>
<dbReference type="Proteomes" id="UP000184474">
    <property type="component" value="Unassembled WGS sequence"/>
</dbReference>
<evidence type="ECO:0000256" key="7">
    <source>
        <dbReference type="ARBA" id="ARBA00034808"/>
    </source>
</evidence>
<evidence type="ECO:0000256" key="9">
    <source>
        <dbReference type="PROSITE-ProRule" id="PRU00560"/>
    </source>
</evidence>